<keyword evidence="3 6" id="KW-0812">Transmembrane</keyword>
<dbReference type="AlphaFoldDB" id="A0A9P5VHL4"/>
<dbReference type="SUPFAM" id="SSF103473">
    <property type="entry name" value="MFS general substrate transporter"/>
    <property type="match status" value="1"/>
</dbReference>
<evidence type="ECO:0000256" key="6">
    <source>
        <dbReference type="SAM" id="Phobius"/>
    </source>
</evidence>
<dbReference type="PANTHER" id="PTHR19432">
    <property type="entry name" value="SUGAR TRANSPORTER"/>
    <property type="match status" value="1"/>
</dbReference>
<feature type="transmembrane region" description="Helical" evidence="6">
    <location>
        <begin position="64"/>
        <end position="83"/>
    </location>
</feature>
<sequence>MITLTDLAGTVELGYGTPYLLSLGIPPSLTPLVWLAGPLSGLIIQPVVGVFSDTLDWNMGRRRPFILIGALLTVLSMYMVAYAKELAHWIVVRILDSQADGLDHNVKVWTIVFAIVGFYCLDFSINAVQASCRSLIMDIPPTDQQETCNAWSGWMNNLGSVVGFFAGNLNLIAFEHSGKHLEGVQETSSRNSEDL</sequence>
<evidence type="ECO:0008006" key="9">
    <source>
        <dbReference type="Google" id="ProtNLM"/>
    </source>
</evidence>
<dbReference type="Gene3D" id="1.20.1250.20">
    <property type="entry name" value="MFS general substrate transporter like domains"/>
    <property type="match status" value="1"/>
</dbReference>
<evidence type="ECO:0000313" key="7">
    <source>
        <dbReference type="EMBL" id="KAF9324391.1"/>
    </source>
</evidence>
<dbReference type="Proteomes" id="UP000696485">
    <property type="component" value="Unassembled WGS sequence"/>
</dbReference>
<name>A0A9P5VHL4_9FUNG</name>
<keyword evidence="2" id="KW-0813">Transport</keyword>
<comment type="caution">
    <text evidence="7">The sequence shown here is derived from an EMBL/GenBank/DDBJ whole genome shotgun (WGS) entry which is preliminary data.</text>
</comment>
<evidence type="ECO:0000256" key="5">
    <source>
        <dbReference type="ARBA" id="ARBA00023136"/>
    </source>
</evidence>
<evidence type="ECO:0000256" key="4">
    <source>
        <dbReference type="ARBA" id="ARBA00022989"/>
    </source>
</evidence>
<feature type="transmembrane region" description="Helical" evidence="6">
    <location>
        <begin position="108"/>
        <end position="128"/>
    </location>
</feature>
<dbReference type="Pfam" id="PF13347">
    <property type="entry name" value="MFS_2"/>
    <property type="match status" value="1"/>
</dbReference>
<comment type="subcellular location">
    <subcellularLocation>
        <location evidence="1">Membrane</location>
        <topology evidence="1">Multi-pass membrane protein</topology>
    </subcellularLocation>
</comment>
<dbReference type="EMBL" id="JAAAUY010001097">
    <property type="protein sequence ID" value="KAF9324391.1"/>
    <property type="molecule type" value="Genomic_DNA"/>
</dbReference>
<reference evidence="7" key="1">
    <citation type="journal article" date="2020" name="Fungal Divers.">
        <title>Resolving the Mortierellaceae phylogeny through synthesis of multi-gene phylogenetics and phylogenomics.</title>
        <authorList>
            <person name="Vandepol N."/>
            <person name="Liber J."/>
            <person name="Desiro A."/>
            <person name="Na H."/>
            <person name="Kennedy M."/>
            <person name="Barry K."/>
            <person name="Grigoriev I.V."/>
            <person name="Miller A.N."/>
            <person name="O'Donnell K."/>
            <person name="Stajich J.E."/>
            <person name="Bonito G."/>
        </authorList>
    </citation>
    <scope>NUCLEOTIDE SEQUENCE</scope>
    <source>
        <strain evidence="7">NVP1</strain>
    </source>
</reference>
<dbReference type="InterPro" id="IPR036259">
    <property type="entry name" value="MFS_trans_sf"/>
</dbReference>
<evidence type="ECO:0000256" key="3">
    <source>
        <dbReference type="ARBA" id="ARBA00022692"/>
    </source>
</evidence>
<feature type="transmembrane region" description="Helical" evidence="6">
    <location>
        <begin position="32"/>
        <end position="52"/>
    </location>
</feature>
<gene>
    <name evidence="7" type="ORF">BG006_000562</name>
</gene>
<organism evidence="7 8">
    <name type="scientific">Podila minutissima</name>
    <dbReference type="NCBI Taxonomy" id="64525"/>
    <lineage>
        <taxon>Eukaryota</taxon>
        <taxon>Fungi</taxon>
        <taxon>Fungi incertae sedis</taxon>
        <taxon>Mucoromycota</taxon>
        <taxon>Mortierellomycotina</taxon>
        <taxon>Mortierellomycetes</taxon>
        <taxon>Mortierellales</taxon>
        <taxon>Mortierellaceae</taxon>
        <taxon>Podila</taxon>
    </lineage>
</organism>
<keyword evidence="4 6" id="KW-1133">Transmembrane helix</keyword>
<keyword evidence="5 6" id="KW-0472">Membrane</keyword>
<evidence type="ECO:0000256" key="2">
    <source>
        <dbReference type="ARBA" id="ARBA00022448"/>
    </source>
</evidence>
<evidence type="ECO:0000256" key="1">
    <source>
        <dbReference type="ARBA" id="ARBA00004141"/>
    </source>
</evidence>
<dbReference type="PANTHER" id="PTHR19432:SF35">
    <property type="entry name" value="SOLUTE CARRIER FAMILY 45 MEMBER 3 ISOFORM X1"/>
    <property type="match status" value="1"/>
</dbReference>
<proteinExistence type="predicted"/>
<accession>A0A9P5VHL4</accession>
<evidence type="ECO:0000313" key="8">
    <source>
        <dbReference type="Proteomes" id="UP000696485"/>
    </source>
</evidence>
<dbReference type="GO" id="GO:0005886">
    <property type="term" value="C:plasma membrane"/>
    <property type="evidence" value="ECO:0007669"/>
    <property type="project" value="TreeGrafter"/>
</dbReference>
<keyword evidence="8" id="KW-1185">Reference proteome</keyword>
<dbReference type="GO" id="GO:0008506">
    <property type="term" value="F:sucrose:proton symporter activity"/>
    <property type="evidence" value="ECO:0007669"/>
    <property type="project" value="TreeGrafter"/>
</dbReference>
<protein>
    <recommendedName>
        <fullName evidence="9">Sucrose transporter</fullName>
    </recommendedName>
</protein>